<dbReference type="InterPro" id="IPR018357">
    <property type="entry name" value="Hexapep_transf_CS"/>
</dbReference>
<dbReference type="PANTHER" id="PTHR43480">
    <property type="entry name" value="ACYL-[ACYL-CARRIER-PROTEIN]--UDP-N-ACETYLGLUCOSAMINE O-ACYLTRANSFERASE"/>
    <property type="match status" value="1"/>
</dbReference>
<gene>
    <name evidence="8" type="primary">lpxA</name>
    <name evidence="10" type="ordered locus">Selin_1622</name>
</gene>
<feature type="domain" description="UDP N-acetylglucosamine O-acyltransferase C-terminal" evidence="9">
    <location>
        <begin position="176"/>
        <end position="256"/>
    </location>
</feature>
<dbReference type="EC" id="2.3.1.129" evidence="8"/>
<organism evidence="10 11">
    <name type="scientific">Desulfurispirillum indicum (strain ATCC BAA-1389 / DSM 22839 / S5)</name>
    <dbReference type="NCBI Taxonomy" id="653733"/>
    <lineage>
        <taxon>Bacteria</taxon>
        <taxon>Pseudomonadati</taxon>
        <taxon>Chrysiogenota</taxon>
        <taxon>Chrysiogenia</taxon>
        <taxon>Chrysiogenales</taxon>
        <taxon>Chrysiogenaceae</taxon>
        <taxon>Desulfurispirillum</taxon>
    </lineage>
</organism>
<protein>
    <recommendedName>
        <fullName evidence="8">Acyl-[acyl-carrier-protein]--UDP-N-acetylglucosamine O-acyltransferase</fullName>
        <shortName evidence="8">UDP-N-acetylglucosamine acyltransferase</shortName>
        <ecNumber evidence="8">2.3.1.129</ecNumber>
    </recommendedName>
</protein>
<evidence type="ECO:0000256" key="4">
    <source>
        <dbReference type="ARBA" id="ARBA00022679"/>
    </source>
</evidence>
<dbReference type="Proteomes" id="UP000002572">
    <property type="component" value="Chromosome"/>
</dbReference>
<comment type="subunit">
    <text evidence="8">Homotrimer.</text>
</comment>
<dbReference type="STRING" id="653733.Selin_1622"/>
<dbReference type="HOGENOM" id="CLU_061249_0_0_0"/>
<dbReference type="GO" id="GO:0009245">
    <property type="term" value="P:lipid A biosynthetic process"/>
    <property type="evidence" value="ECO:0007669"/>
    <property type="project" value="UniProtKB-UniRule"/>
</dbReference>
<dbReference type="InterPro" id="IPR001451">
    <property type="entry name" value="Hexapep"/>
</dbReference>
<dbReference type="InParanoid" id="E6W0D4"/>
<dbReference type="InterPro" id="IPR037157">
    <property type="entry name" value="Acetyltransf_C_sf"/>
</dbReference>
<evidence type="ECO:0000313" key="11">
    <source>
        <dbReference type="Proteomes" id="UP000002572"/>
    </source>
</evidence>
<dbReference type="GO" id="GO:0005737">
    <property type="term" value="C:cytoplasm"/>
    <property type="evidence" value="ECO:0007669"/>
    <property type="project" value="UniProtKB-SubCell"/>
</dbReference>
<dbReference type="Pfam" id="PF13720">
    <property type="entry name" value="Acetyltransf_11"/>
    <property type="match status" value="1"/>
</dbReference>
<dbReference type="Pfam" id="PF00132">
    <property type="entry name" value="Hexapep"/>
    <property type="match status" value="1"/>
</dbReference>
<dbReference type="PIRSF" id="PIRSF000456">
    <property type="entry name" value="UDP-GlcNAc_acltr"/>
    <property type="match status" value="1"/>
</dbReference>
<reference evidence="10 11" key="1">
    <citation type="submission" date="2010-12" db="EMBL/GenBank/DDBJ databases">
        <title>Complete sequence of Desulfurispirillum indicum S5.</title>
        <authorList>
            <consortium name="US DOE Joint Genome Institute"/>
            <person name="Lucas S."/>
            <person name="Copeland A."/>
            <person name="Lapidus A."/>
            <person name="Cheng J.-F."/>
            <person name="Goodwin L."/>
            <person name="Pitluck S."/>
            <person name="Chertkov O."/>
            <person name="Held B."/>
            <person name="Detter J.C."/>
            <person name="Han C."/>
            <person name="Tapia R."/>
            <person name="Land M."/>
            <person name="Hauser L."/>
            <person name="Kyrpides N."/>
            <person name="Ivanova N."/>
            <person name="Mikhailova N."/>
            <person name="Haggblom M."/>
            <person name="Rauschenbach I."/>
            <person name="Bini E."/>
            <person name="Woyke T."/>
        </authorList>
    </citation>
    <scope>NUCLEOTIDE SEQUENCE [LARGE SCALE GENOMIC DNA]</scope>
    <source>
        <strain evidence="11">ATCC BAA-1389 / DSM 22839 / S5</strain>
    </source>
</reference>
<evidence type="ECO:0000256" key="1">
    <source>
        <dbReference type="ARBA" id="ARBA00022490"/>
    </source>
</evidence>
<keyword evidence="1 8" id="KW-0963">Cytoplasm</keyword>
<dbReference type="AlphaFoldDB" id="E6W0D4"/>
<comment type="pathway">
    <text evidence="8">Glycolipid biosynthesis; lipid IV(A) biosynthesis; lipid IV(A) from (3R)-3-hydroxytetradecanoyl-[acyl-carrier-protein] and UDP-N-acetyl-alpha-D-glucosamine: step 1/6.</text>
</comment>
<comment type="catalytic activity">
    <reaction evidence="8">
        <text>a (3R)-hydroxyacyl-[ACP] + UDP-N-acetyl-alpha-D-glucosamine = a UDP-3-O-[(3R)-3-hydroxyacyl]-N-acetyl-alpha-D-glucosamine + holo-[ACP]</text>
        <dbReference type="Rhea" id="RHEA:67812"/>
        <dbReference type="Rhea" id="RHEA-COMP:9685"/>
        <dbReference type="Rhea" id="RHEA-COMP:9945"/>
        <dbReference type="ChEBI" id="CHEBI:57705"/>
        <dbReference type="ChEBI" id="CHEBI:64479"/>
        <dbReference type="ChEBI" id="CHEBI:78827"/>
        <dbReference type="ChEBI" id="CHEBI:173225"/>
        <dbReference type="EC" id="2.3.1.129"/>
    </reaction>
</comment>
<dbReference type="InterPro" id="IPR011004">
    <property type="entry name" value="Trimer_LpxA-like_sf"/>
</dbReference>
<comment type="subcellular location">
    <subcellularLocation>
        <location evidence="8">Cytoplasm</location>
    </subcellularLocation>
</comment>
<dbReference type="Gene3D" id="2.160.10.10">
    <property type="entry name" value="Hexapeptide repeat proteins"/>
    <property type="match status" value="1"/>
</dbReference>
<evidence type="ECO:0000256" key="3">
    <source>
        <dbReference type="ARBA" id="ARBA00022556"/>
    </source>
</evidence>
<dbReference type="eggNOG" id="COG1043">
    <property type="taxonomic scope" value="Bacteria"/>
</dbReference>
<evidence type="ECO:0000256" key="5">
    <source>
        <dbReference type="ARBA" id="ARBA00022737"/>
    </source>
</evidence>
<name>E6W0D4_DESIS</name>
<evidence type="ECO:0000256" key="6">
    <source>
        <dbReference type="ARBA" id="ARBA00023098"/>
    </source>
</evidence>
<dbReference type="FunCoup" id="E6W0D4">
    <property type="interactions" value="394"/>
</dbReference>
<dbReference type="GO" id="GO:0016020">
    <property type="term" value="C:membrane"/>
    <property type="evidence" value="ECO:0007669"/>
    <property type="project" value="GOC"/>
</dbReference>
<dbReference type="KEGG" id="din:Selin_1622"/>
<dbReference type="PROSITE" id="PS00101">
    <property type="entry name" value="HEXAPEP_TRANSFERASES"/>
    <property type="match status" value="2"/>
</dbReference>
<dbReference type="InterPro" id="IPR010137">
    <property type="entry name" value="Lipid_A_LpxA"/>
</dbReference>
<evidence type="ECO:0000256" key="2">
    <source>
        <dbReference type="ARBA" id="ARBA00022516"/>
    </source>
</evidence>
<evidence type="ECO:0000313" key="10">
    <source>
        <dbReference type="EMBL" id="ADU66352.1"/>
    </source>
</evidence>
<keyword evidence="5 8" id="KW-0677">Repeat</keyword>
<dbReference type="HAMAP" id="MF_00387">
    <property type="entry name" value="LpxA"/>
    <property type="match status" value="1"/>
</dbReference>
<dbReference type="CDD" id="cd03351">
    <property type="entry name" value="LbH_UDP-GlcNAc_AT"/>
    <property type="match status" value="1"/>
</dbReference>
<keyword evidence="7 8" id="KW-0012">Acyltransferase</keyword>
<comment type="function">
    <text evidence="8">Involved in the biosynthesis of lipid A, a phosphorylated glycolipid that anchors the lipopolysaccharide to the outer membrane of the cell.</text>
</comment>
<accession>E6W0D4</accession>
<keyword evidence="4 8" id="KW-0808">Transferase</keyword>
<keyword evidence="6 8" id="KW-0443">Lipid metabolism</keyword>
<sequence>MSIHPTALVSPDAAIEDGASIGPYCIIDGNVTIGAGTVIHAHVCVRSGTTIGRDNEIFSFASIGEIPQDLKFKRDEDTRLVIGDNNTIREFVTMNRGTTHGGGVTSVGNRNLFMAYSHLAHDCVVGSGNVFANNAILAGHVTVQDNAILGGMSAVHQFCTIGEGAMLGGGSIVVQDITPFVIAQGNHARVITINKIGMQRRGFSADEISATKKAFRILFRTTMTKESREAALEELAASAPPVAKMLQFYRNSQRGLAHCRNRQ</sequence>
<evidence type="ECO:0000256" key="8">
    <source>
        <dbReference type="HAMAP-Rule" id="MF_00387"/>
    </source>
</evidence>
<dbReference type="NCBIfam" id="NF003657">
    <property type="entry name" value="PRK05289.1"/>
    <property type="match status" value="1"/>
</dbReference>
<keyword evidence="11" id="KW-1185">Reference proteome</keyword>
<dbReference type="RefSeq" id="WP_013506232.1">
    <property type="nucleotide sequence ID" value="NC_014836.1"/>
</dbReference>
<evidence type="ECO:0000259" key="9">
    <source>
        <dbReference type="Pfam" id="PF13720"/>
    </source>
</evidence>
<dbReference type="InterPro" id="IPR029098">
    <property type="entry name" value="Acetyltransf_C"/>
</dbReference>
<proteinExistence type="inferred from homology"/>
<dbReference type="GO" id="GO:0008780">
    <property type="term" value="F:acyl-[acyl-carrier-protein]-UDP-N-acetylglucosamine O-acyltransferase activity"/>
    <property type="evidence" value="ECO:0007669"/>
    <property type="project" value="UniProtKB-UniRule"/>
</dbReference>
<dbReference type="UniPathway" id="UPA00359">
    <property type="reaction ID" value="UER00477"/>
</dbReference>
<dbReference type="Gene3D" id="1.20.1180.10">
    <property type="entry name" value="Udp N-acetylglucosamine O-acyltransferase, C-terminal domain"/>
    <property type="match status" value="1"/>
</dbReference>
<dbReference type="SUPFAM" id="SSF51161">
    <property type="entry name" value="Trimeric LpxA-like enzymes"/>
    <property type="match status" value="1"/>
</dbReference>
<dbReference type="NCBIfam" id="TIGR01852">
    <property type="entry name" value="lipid_A_lpxA"/>
    <property type="match status" value="1"/>
</dbReference>
<comment type="similarity">
    <text evidence="8">Belongs to the transferase hexapeptide repeat family. LpxA subfamily.</text>
</comment>
<keyword evidence="2 8" id="KW-0444">Lipid biosynthesis</keyword>
<evidence type="ECO:0000256" key="7">
    <source>
        <dbReference type="ARBA" id="ARBA00023315"/>
    </source>
</evidence>
<keyword evidence="3 8" id="KW-0441">Lipid A biosynthesis</keyword>
<dbReference type="EMBL" id="CP002432">
    <property type="protein sequence ID" value="ADU66352.1"/>
    <property type="molecule type" value="Genomic_DNA"/>
</dbReference>
<dbReference type="PANTHER" id="PTHR43480:SF1">
    <property type="entry name" value="ACYL-[ACYL-CARRIER-PROTEIN]--UDP-N-ACETYLGLUCOSAMINE O-ACYLTRANSFERASE, MITOCHONDRIAL-RELATED"/>
    <property type="match status" value="1"/>
</dbReference>